<reference evidence="1" key="1">
    <citation type="journal article" date="2013" name="Environ. Microbiol.">
        <title>Microbiota from the distal guts of lean and obese adolescents exhibit partial functional redundancy besides clear differences in community structure.</title>
        <authorList>
            <person name="Ferrer M."/>
            <person name="Ruiz A."/>
            <person name="Lanza F."/>
            <person name="Haange S.B."/>
            <person name="Oberbach A."/>
            <person name="Till H."/>
            <person name="Bargiela R."/>
            <person name="Campoy C."/>
            <person name="Segura M.T."/>
            <person name="Richter M."/>
            <person name="von Bergen M."/>
            <person name="Seifert J."/>
            <person name="Suarez A."/>
        </authorList>
    </citation>
    <scope>NUCLEOTIDE SEQUENCE</scope>
</reference>
<dbReference type="PANTHER" id="PTHR34986:SF1">
    <property type="entry name" value="PROTEIN YIAL"/>
    <property type="match status" value="1"/>
</dbReference>
<comment type="caution">
    <text evidence="1">The sequence shown here is derived from an EMBL/GenBank/DDBJ whole genome shotgun (WGS) entry which is preliminary data.</text>
</comment>
<evidence type="ECO:0000313" key="1">
    <source>
        <dbReference type="EMBL" id="EKC68409.1"/>
    </source>
</evidence>
<organism evidence="1">
    <name type="scientific">human gut metagenome</name>
    <dbReference type="NCBI Taxonomy" id="408170"/>
    <lineage>
        <taxon>unclassified sequences</taxon>
        <taxon>metagenomes</taxon>
        <taxon>organismal metagenomes</taxon>
    </lineage>
</organism>
<dbReference type="Gene3D" id="2.60.120.370">
    <property type="entry name" value="YhcH/YjgK/YiaL"/>
    <property type="match status" value="1"/>
</dbReference>
<dbReference type="PANTHER" id="PTHR34986">
    <property type="entry name" value="EVOLVED BETA-GALACTOSIDASE SUBUNIT BETA"/>
    <property type="match status" value="1"/>
</dbReference>
<dbReference type="InterPro" id="IPR037012">
    <property type="entry name" value="NanQ/TabA/YiaL_sf"/>
</dbReference>
<dbReference type="NCBIfam" id="TIGR00022">
    <property type="entry name" value="YhcH/YjgK/YiaL family protein"/>
    <property type="match status" value="1"/>
</dbReference>
<dbReference type="Pfam" id="PF04074">
    <property type="entry name" value="DUF386"/>
    <property type="match status" value="1"/>
</dbReference>
<protein>
    <recommendedName>
        <fullName evidence="2">YhcH/YjgK/YiaL family protein</fullName>
    </recommendedName>
</protein>
<dbReference type="GO" id="GO:0005829">
    <property type="term" value="C:cytosol"/>
    <property type="evidence" value="ECO:0007669"/>
    <property type="project" value="TreeGrafter"/>
</dbReference>
<accession>K1TLC3</accession>
<gene>
    <name evidence="1" type="ORF">OBE_04950</name>
</gene>
<dbReference type="AlphaFoldDB" id="K1TLC3"/>
<dbReference type="InterPro" id="IPR004375">
    <property type="entry name" value="NanQ/TabA/YiaL"/>
</dbReference>
<proteinExistence type="predicted"/>
<dbReference type="EMBL" id="AJWZ01003375">
    <property type="protein sequence ID" value="EKC68409.1"/>
    <property type="molecule type" value="Genomic_DNA"/>
</dbReference>
<dbReference type="SUPFAM" id="SSF51197">
    <property type="entry name" value="Clavaminate synthase-like"/>
    <property type="match status" value="1"/>
</dbReference>
<evidence type="ECO:0008006" key="2">
    <source>
        <dbReference type="Google" id="ProtNLM"/>
    </source>
</evidence>
<sequence length="149" mass="17158">MIFDSLKNSGLYCSLHPRLARAFELIGSTDWTAVEPGIHELDGRDIYVNVMDVDLKRKSDAKLEVHNEYIDIQVLISGREESFGWSERRNLRRPLAEFDAGNDIQLFDDEPQTYYTVRPGQFTMLLPEDGHAPMVGEGHIRKIIVKVRR</sequence>
<name>K1TLC3_9ZZZZ</name>